<dbReference type="Gene3D" id="3.40.50.300">
    <property type="entry name" value="P-loop containing nucleotide triphosphate hydrolases"/>
    <property type="match status" value="1"/>
</dbReference>
<dbReference type="Proteomes" id="UP001310022">
    <property type="component" value="Unassembled WGS sequence"/>
</dbReference>
<keyword evidence="10" id="KW-1185">Reference proteome</keyword>
<sequence length="653" mass="74821">MEESKELQKLYSMLQGVIYVTVLLEWLVFFLPVEYIPEWSADLLMRISRFGVYENAIYSKLLTFFLIGIVSIGTKARKNLTINPNTQIRIPFFFGLIIFFGALVFFIYPIRYDWLMYLAQSVIGALLLHTSLDNLSKRIKNKLATDQFNEENETFPQNENLLDNNRSVSYRMSYFHKGKRRMGWMNITDVFRTVFLIGNPGSGKTFSIILNYIKTLLAKGFSMLVYDFKFPGLAEVTYYHYLLNKKRGILKNHKFHVINFKDVEKSRRVNPLSPKYIYSLPAAQEAADAIVSALQKSESQQEGASQFFNQSAINLLGAVIYFFSRYEGGKYSTMAHVLLFFTLSYEQIFNALSTEYEIHSLISPFMDAHRNKTYQQLDGQVGTLKINLSRLASKETLWVFSGDDINLKISDPKDPSILVLANHPDLMNVNSACYSVIMNRLTRALNEKGNLPVSLVVDELATFFIYQLDTLIATARENMVAVLLAFQDLSQLEKMFGKQTAASIQSVPANIISAVIKNKQTLEWLEKLFGKTMQVRNGVSIDRHKATYSQNEFMENTIPASKIADLKTGEIVAKLAYEKKDQEQLSVNHSSFNCRIEMDVDAVNREKAQYQPTPIYYNFGDNKEVILKENMLKIQAEVFEMVQSVKFKNTVVS</sequence>
<feature type="transmembrane region" description="Helical" evidence="7">
    <location>
        <begin position="12"/>
        <end position="36"/>
    </location>
</feature>
<keyword evidence="3" id="KW-1003">Cell membrane</keyword>
<comment type="subcellular location">
    <subcellularLocation>
        <location evidence="1">Cell membrane</location>
        <topology evidence="1">Multi-pass membrane protein</topology>
    </subcellularLocation>
</comment>
<evidence type="ECO:0000256" key="3">
    <source>
        <dbReference type="ARBA" id="ARBA00022475"/>
    </source>
</evidence>
<feature type="transmembrane region" description="Helical" evidence="7">
    <location>
        <begin position="88"/>
        <end position="108"/>
    </location>
</feature>
<accession>A0AAN4W3H6</accession>
<reference evidence="9 10" key="1">
    <citation type="submission" date="2021-12" db="EMBL/GenBank/DDBJ databases">
        <title>Genome sequencing of bacteria with rrn-lacking chromosome and rrn-plasmid.</title>
        <authorList>
            <person name="Anda M."/>
            <person name="Iwasaki W."/>
        </authorList>
    </citation>
    <scope>NUCLEOTIDE SEQUENCE [LARGE SCALE GENOMIC DNA]</scope>
    <source>
        <strain evidence="9 10">NBRC 15940</strain>
    </source>
</reference>
<evidence type="ECO:0000256" key="2">
    <source>
        <dbReference type="ARBA" id="ARBA00008806"/>
    </source>
</evidence>
<dbReference type="RefSeq" id="WP_338239692.1">
    <property type="nucleotide sequence ID" value="NZ_BQKE01000006.1"/>
</dbReference>
<name>A0AAN4W3H6_9BACT</name>
<evidence type="ECO:0000256" key="5">
    <source>
        <dbReference type="ARBA" id="ARBA00022989"/>
    </source>
</evidence>
<keyword evidence="4 7" id="KW-0812">Transmembrane</keyword>
<keyword evidence="5 7" id="KW-1133">Transmembrane helix</keyword>
<evidence type="ECO:0000313" key="9">
    <source>
        <dbReference type="EMBL" id="GJM64628.1"/>
    </source>
</evidence>
<dbReference type="Pfam" id="PF14293">
    <property type="entry name" value="YWFCY"/>
    <property type="match status" value="1"/>
</dbReference>
<proteinExistence type="inferred from homology"/>
<evidence type="ECO:0000313" key="10">
    <source>
        <dbReference type="Proteomes" id="UP001310022"/>
    </source>
</evidence>
<gene>
    <name evidence="9" type="ORF">PEDI_51800</name>
</gene>
<dbReference type="Pfam" id="PF02534">
    <property type="entry name" value="T4SS-DNA_transf"/>
    <property type="match status" value="1"/>
</dbReference>
<evidence type="ECO:0000256" key="1">
    <source>
        <dbReference type="ARBA" id="ARBA00004651"/>
    </source>
</evidence>
<protein>
    <submittedName>
        <fullName evidence="9">Mobilization protein</fullName>
    </submittedName>
</protein>
<dbReference type="AlphaFoldDB" id="A0AAN4W3H6"/>
<dbReference type="GO" id="GO:0005886">
    <property type="term" value="C:plasma membrane"/>
    <property type="evidence" value="ECO:0007669"/>
    <property type="project" value="UniProtKB-SubCell"/>
</dbReference>
<dbReference type="PANTHER" id="PTHR37937">
    <property type="entry name" value="CONJUGATIVE TRANSFER: DNA TRANSPORT"/>
    <property type="match status" value="1"/>
</dbReference>
<feature type="domain" description="YWFCY" evidence="8">
    <location>
        <begin position="28"/>
        <end position="140"/>
    </location>
</feature>
<dbReference type="InterPro" id="IPR003688">
    <property type="entry name" value="TraG/VirD4"/>
</dbReference>
<dbReference type="PANTHER" id="PTHR37937:SF1">
    <property type="entry name" value="CONJUGATIVE TRANSFER: DNA TRANSPORT"/>
    <property type="match status" value="1"/>
</dbReference>
<dbReference type="InterPro" id="IPR051539">
    <property type="entry name" value="T4SS-coupling_protein"/>
</dbReference>
<organism evidence="9 10">
    <name type="scientific">Persicobacter diffluens</name>
    <dbReference type="NCBI Taxonomy" id="981"/>
    <lineage>
        <taxon>Bacteria</taxon>
        <taxon>Pseudomonadati</taxon>
        <taxon>Bacteroidota</taxon>
        <taxon>Cytophagia</taxon>
        <taxon>Cytophagales</taxon>
        <taxon>Persicobacteraceae</taxon>
        <taxon>Persicobacter</taxon>
    </lineage>
</organism>
<dbReference type="InterPro" id="IPR025988">
    <property type="entry name" value="YWFCY_dom"/>
</dbReference>
<evidence type="ECO:0000256" key="7">
    <source>
        <dbReference type="SAM" id="Phobius"/>
    </source>
</evidence>
<dbReference type="CDD" id="cd01127">
    <property type="entry name" value="TrwB_TraG_TraD_VirD4"/>
    <property type="match status" value="1"/>
</dbReference>
<dbReference type="SUPFAM" id="SSF52540">
    <property type="entry name" value="P-loop containing nucleoside triphosphate hydrolases"/>
    <property type="match status" value="1"/>
</dbReference>
<feature type="transmembrane region" description="Helical" evidence="7">
    <location>
        <begin position="56"/>
        <end position="76"/>
    </location>
</feature>
<keyword evidence="6 7" id="KW-0472">Membrane</keyword>
<evidence type="ECO:0000256" key="6">
    <source>
        <dbReference type="ARBA" id="ARBA00023136"/>
    </source>
</evidence>
<dbReference type="InterPro" id="IPR027417">
    <property type="entry name" value="P-loop_NTPase"/>
</dbReference>
<comment type="similarity">
    <text evidence="2">Belongs to the VirD4/TraG family.</text>
</comment>
<comment type="caution">
    <text evidence="9">The sequence shown here is derived from an EMBL/GenBank/DDBJ whole genome shotgun (WGS) entry which is preliminary data.</text>
</comment>
<evidence type="ECO:0000256" key="4">
    <source>
        <dbReference type="ARBA" id="ARBA00022692"/>
    </source>
</evidence>
<dbReference type="EMBL" id="BQKE01000006">
    <property type="protein sequence ID" value="GJM64628.1"/>
    <property type="molecule type" value="Genomic_DNA"/>
</dbReference>
<evidence type="ECO:0000259" key="8">
    <source>
        <dbReference type="Pfam" id="PF14293"/>
    </source>
</evidence>